<evidence type="ECO:0000313" key="5">
    <source>
        <dbReference type="EMBL" id="SET13711.1"/>
    </source>
</evidence>
<organism evidence="2 14">
    <name type="scientific">Halanaerobium congolense</name>
    <dbReference type="NCBI Taxonomy" id="54121"/>
    <lineage>
        <taxon>Bacteria</taxon>
        <taxon>Bacillati</taxon>
        <taxon>Bacillota</taxon>
        <taxon>Clostridia</taxon>
        <taxon>Halanaerobiales</taxon>
        <taxon>Halanaerobiaceae</taxon>
        <taxon>Halanaerobium</taxon>
    </lineage>
</organism>
<dbReference type="Gene3D" id="2.30.30.100">
    <property type="match status" value="1"/>
</dbReference>
<dbReference type="Proteomes" id="UP000247389">
    <property type="component" value="Unassembled WGS sequence"/>
</dbReference>
<gene>
    <name evidence="6" type="ORF">BY453_11828</name>
    <name evidence="7" type="ORF">C7954_12032</name>
    <name evidence="1" type="ORF">C8C78_10495</name>
    <name evidence="2" type="ORF">SAMN04488597_10693</name>
    <name evidence="3" type="ORF">SAMN04488598_12930</name>
    <name evidence="5" type="ORF">SAMN04515652_12930</name>
    <name evidence="4" type="ORF">SAMN04515654_1265</name>
</gene>
<evidence type="ECO:0000313" key="6">
    <source>
        <dbReference type="EMBL" id="TDS29143.1"/>
    </source>
</evidence>
<evidence type="ECO:0000313" key="10">
    <source>
        <dbReference type="Proteomes" id="UP000199519"/>
    </source>
</evidence>
<reference evidence="4 9" key="2">
    <citation type="submission" date="2016-10" db="EMBL/GenBank/DDBJ databases">
        <authorList>
            <person name="de Groot N.N."/>
        </authorList>
    </citation>
    <scope>NUCLEOTIDE SEQUENCE [LARGE SCALE GENOMIC DNA]</scope>
    <source>
        <strain evidence="4 9">WG7</strain>
    </source>
</reference>
<dbReference type="Proteomes" id="UP000324896">
    <property type="component" value="Unassembled WGS sequence"/>
</dbReference>
<accession>A0A1G6LMF7</accession>
<evidence type="ECO:0000313" key="11">
    <source>
        <dbReference type="Proteomes" id="UP000247389"/>
    </source>
</evidence>
<reference evidence="6 13" key="4">
    <citation type="submission" date="2019-03" db="EMBL/GenBank/DDBJ databases">
        <title>Deep subsurface shale carbon reservoir microbial communities from Ohio and West Virginia, USA.</title>
        <authorList>
            <person name="Wrighton K."/>
        </authorList>
    </citation>
    <scope>NUCLEOTIDE SEQUENCE [LARGE SCALE GENOMIC DNA]</scope>
    <source>
        <strain evidence="6 13">UTICA-S4D12</strain>
    </source>
</reference>
<dbReference type="Proteomes" id="UP000295472">
    <property type="component" value="Unassembled WGS sequence"/>
</dbReference>
<dbReference type="EMBL" id="QICM01000004">
    <property type="protein sequence ID" value="PXV68708.1"/>
    <property type="molecule type" value="Genomic_DNA"/>
</dbReference>
<reference evidence="8 10" key="1">
    <citation type="submission" date="2016-10" db="EMBL/GenBank/DDBJ databases">
        <authorList>
            <person name="Varghese N."/>
            <person name="Submissions S."/>
        </authorList>
    </citation>
    <scope>NUCLEOTIDE SEQUENCE [LARGE SCALE GENOMIC DNA]</scope>
    <source>
        <strain evidence="2 14">WG10</strain>
        <strain evidence="3 10">WG2</strain>
        <strain evidence="5 8">WG5</strain>
    </source>
</reference>
<evidence type="ECO:0000313" key="14">
    <source>
        <dbReference type="Proteomes" id="UP000324896"/>
    </source>
</evidence>
<dbReference type="Proteomes" id="UP000295758">
    <property type="component" value="Unassembled WGS sequence"/>
</dbReference>
<dbReference type="PANTHER" id="PTHR40026:SF1">
    <property type="entry name" value="PROTEIN VEG"/>
    <property type="match status" value="1"/>
</dbReference>
<dbReference type="InterPro" id="IPR009366">
    <property type="entry name" value="Protein_Veg"/>
</dbReference>
<dbReference type="EMBL" id="FMYT01000006">
    <property type="protein sequence ID" value="SDC43876.1"/>
    <property type="molecule type" value="Genomic_DNA"/>
</dbReference>
<dbReference type="GeneID" id="57013073"/>
<reference evidence="1 11" key="3">
    <citation type="submission" date="2018-04" db="EMBL/GenBank/DDBJ databases">
        <title>Subsurface microbial communities from deep shales in Ohio and West Virginia, USA.</title>
        <authorList>
            <person name="Wrighton K."/>
        </authorList>
    </citation>
    <scope>NUCLEOTIDE SEQUENCE [LARGE SCALE GENOMIC DNA]</scope>
    <source>
        <strain evidence="7 12">DSMZ 11287</strain>
        <strain evidence="1 11">MSL28</strain>
    </source>
</reference>
<dbReference type="STRING" id="54121.SAMN04515653_1265"/>
<protein>
    <submittedName>
        <fullName evidence="2">Uncharacterized protein Veg</fullName>
    </submittedName>
</protein>
<dbReference type="EMBL" id="SOEF01000020">
    <property type="protein sequence ID" value="TDX42444.1"/>
    <property type="molecule type" value="Genomic_DNA"/>
</dbReference>
<proteinExistence type="predicted"/>
<evidence type="ECO:0000313" key="3">
    <source>
        <dbReference type="EMBL" id="SDF88512.1"/>
    </source>
</evidence>
<evidence type="ECO:0000313" key="1">
    <source>
        <dbReference type="EMBL" id="PXV68708.1"/>
    </source>
</evidence>
<dbReference type="OrthoDB" id="5469at2"/>
<dbReference type="PIRSF" id="PIRSF037257">
    <property type="entry name" value="DUF1021"/>
    <property type="match status" value="1"/>
</dbReference>
<dbReference type="EMBL" id="FOHG01000029">
    <property type="protein sequence ID" value="SET13711.1"/>
    <property type="molecule type" value="Genomic_DNA"/>
</dbReference>
<dbReference type="Proteomes" id="UP000199519">
    <property type="component" value="Unassembled WGS sequence"/>
</dbReference>
<dbReference type="AlphaFoldDB" id="A0A1G6LMF7"/>
<dbReference type="PANTHER" id="PTHR40026">
    <property type="entry name" value="PROTEIN VEG"/>
    <property type="match status" value="1"/>
</dbReference>
<evidence type="ECO:0000313" key="2">
    <source>
        <dbReference type="EMBL" id="SDC43876.1"/>
    </source>
</evidence>
<dbReference type="Proteomes" id="UP000198612">
    <property type="component" value="Unassembled WGS sequence"/>
</dbReference>
<dbReference type="EMBL" id="FNEH01000026">
    <property type="protein sequence ID" value="SDJ06838.1"/>
    <property type="molecule type" value="Genomic_DNA"/>
</dbReference>
<evidence type="ECO:0000313" key="12">
    <source>
        <dbReference type="Proteomes" id="UP000295472"/>
    </source>
</evidence>
<evidence type="ECO:0000313" key="7">
    <source>
        <dbReference type="EMBL" id="TDX42444.1"/>
    </source>
</evidence>
<dbReference type="RefSeq" id="WP_073161040.1">
    <property type="nucleotide sequence ID" value="NZ_FMYT01000006.1"/>
</dbReference>
<evidence type="ECO:0000313" key="4">
    <source>
        <dbReference type="EMBL" id="SDJ06838.1"/>
    </source>
</evidence>
<dbReference type="GO" id="GO:0006355">
    <property type="term" value="P:regulation of DNA-templated transcription"/>
    <property type="evidence" value="ECO:0007669"/>
    <property type="project" value="InterPro"/>
</dbReference>
<dbReference type="Proteomes" id="UP000198945">
    <property type="component" value="Unassembled WGS sequence"/>
</dbReference>
<dbReference type="EMBL" id="SOAA01000018">
    <property type="protein sequence ID" value="TDS29143.1"/>
    <property type="molecule type" value="Genomic_DNA"/>
</dbReference>
<evidence type="ECO:0000313" key="9">
    <source>
        <dbReference type="Proteomes" id="UP000198945"/>
    </source>
</evidence>
<evidence type="ECO:0000313" key="13">
    <source>
        <dbReference type="Proteomes" id="UP000295758"/>
    </source>
</evidence>
<evidence type="ECO:0000313" key="8">
    <source>
        <dbReference type="Proteomes" id="UP000198612"/>
    </source>
</evidence>
<dbReference type="EMBL" id="FNBJ01000029">
    <property type="protein sequence ID" value="SDF88512.1"/>
    <property type="molecule type" value="Genomic_DNA"/>
</dbReference>
<dbReference type="Pfam" id="PF06257">
    <property type="entry name" value="VEG"/>
    <property type="match status" value="1"/>
</dbReference>
<name>A0A1G6LMF7_9FIRM</name>
<keyword evidence="10" id="KW-1185">Reference proteome</keyword>
<sequence>MEENVLDKIKKEVKSYVGHRVSVKANRGRRKAVEKEGVLEKTHENVFVVRINDHNQIRRLSYTYSDLLTDNVIIKSKDDEVKIGF</sequence>